<keyword evidence="2" id="KW-0560">Oxidoreductase</keyword>
<comment type="caution">
    <text evidence="3">The sequence shown here is derived from an EMBL/GenBank/DDBJ whole genome shotgun (WGS) entry which is preliminary data.</text>
</comment>
<dbReference type="InterPro" id="IPR043144">
    <property type="entry name" value="Mal/L-sulf/L-lact_DH-like_ah"/>
</dbReference>
<evidence type="ECO:0000256" key="1">
    <source>
        <dbReference type="ARBA" id="ARBA00006056"/>
    </source>
</evidence>
<evidence type="ECO:0000256" key="2">
    <source>
        <dbReference type="ARBA" id="ARBA00023002"/>
    </source>
</evidence>
<proteinExistence type="inferred from homology"/>
<dbReference type="InterPro" id="IPR003767">
    <property type="entry name" value="Malate/L-lactate_DH-like"/>
</dbReference>
<dbReference type="SUPFAM" id="SSF89733">
    <property type="entry name" value="L-sulfolactate dehydrogenase-like"/>
    <property type="match status" value="1"/>
</dbReference>
<dbReference type="PANTHER" id="PTHR11091:SF0">
    <property type="entry name" value="MALATE DEHYDROGENASE"/>
    <property type="match status" value="1"/>
</dbReference>
<dbReference type="RefSeq" id="WP_144303035.1">
    <property type="nucleotide sequence ID" value="NZ_QMIE01000008.1"/>
</dbReference>
<sequence>MHEQTPRYDVAALQRLCADLTHAYSVPQADAALLAEVLVDADLHGRSTHGVSRLPVYLARIDKGLVDPQAELLLERTRAGVLLADAAGGIGQVQAGKTLDALLDMARENGTAAAVVRGSQHCGSLAWYCNRAAARGMILFATTNCEPSMAPTGGAEPMFGTNPIAASFPTGLGWPVAIDLATSVVARGNIIAANRRGEPIPEGWALDADGRPTTDAGAALLGTVLTMAGHKGYALALMVELFSGVLSGASVSADIASMYAGPERPQDVGHFFHAMDIAAFMEPAEFTSRIDSLIERIKSGARRDGVAEILIPGERAARTAARNREHGVPVDPGVVATLRAMAKDRGVADLPSL</sequence>
<name>A0A7M3MEV6_9BACT</name>
<dbReference type="Pfam" id="PF02615">
    <property type="entry name" value="Ldh_2"/>
    <property type="match status" value="1"/>
</dbReference>
<dbReference type="PANTHER" id="PTHR11091">
    <property type="entry name" value="OXIDOREDUCTASE-RELATED"/>
    <property type="match status" value="1"/>
</dbReference>
<dbReference type="GO" id="GO:0016491">
    <property type="term" value="F:oxidoreductase activity"/>
    <property type="evidence" value="ECO:0007669"/>
    <property type="project" value="UniProtKB-KW"/>
</dbReference>
<reference evidence="3 4" key="1">
    <citation type="submission" date="2018-06" db="EMBL/GenBank/DDBJ databases">
        <title>Complete genome of Desulfovibrio indonesiensis P37SLT.</title>
        <authorList>
            <person name="Crispim J.S."/>
            <person name="Vidigal P.M.P."/>
            <person name="Silva L.C.F."/>
            <person name="Laguardia C.N."/>
            <person name="Araujo L.C."/>
            <person name="Dias R.S."/>
            <person name="Sousa M.P."/>
            <person name="Paula S.O."/>
            <person name="Silva C."/>
        </authorList>
    </citation>
    <scope>NUCLEOTIDE SEQUENCE [LARGE SCALE GENOMIC DNA]</scope>
    <source>
        <strain evidence="3 4">P37SLT</strain>
    </source>
</reference>
<protein>
    <submittedName>
        <fullName evidence="3">Ldh family oxidoreductase</fullName>
    </submittedName>
</protein>
<dbReference type="OrthoDB" id="924592at2"/>
<dbReference type="InterPro" id="IPR043143">
    <property type="entry name" value="Mal/L-sulf/L-lact_DH-like_NADP"/>
</dbReference>
<gene>
    <name evidence="3" type="ORF">DPQ33_09755</name>
</gene>
<dbReference type="InterPro" id="IPR036111">
    <property type="entry name" value="Mal/L-sulfo/L-lacto_DH-like_sf"/>
</dbReference>
<comment type="similarity">
    <text evidence="1">Belongs to the LDH2/MDH2 oxidoreductase family.</text>
</comment>
<dbReference type="Proteomes" id="UP000448292">
    <property type="component" value="Unassembled WGS sequence"/>
</dbReference>
<evidence type="ECO:0000313" key="4">
    <source>
        <dbReference type="Proteomes" id="UP000448292"/>
    </source>
</evidence>
<dbReference type="AlphaFoldDB" id="A0A7M3MEV6"/>
<dbReference type="EMBL" id="QMIE01000008">
    <property type="protein sequence ID" value="TVM17077.1"/>
    <property type="molecule type" value="Genomic_DNA"/>
</dbReference>
<dbReference type="Gene3D" id="3.30.1370.60">
    <property type="entry name" value="Hypothetical oxidoreductase yiak, domain 2"/>
    <property type="match status" value="1"/>
</dbReference>
<dbReference type="Gene3D" id="1.10.1530.10">
    <property type="match status" value="1"/>
</dbReference>
<keyword evidence="4" id="KW-1185">Reference proteome</keyword>
<accession>A0A7M3MEV6</accession>
<organism evidence="3 4">
    <name type="scientific">Oceanidesulfovibrio indonesiensis</name>
    <dbReference type="NCBI Taxonomy" id="54767"/>
    <lineage>
        <taxon>Bacteria</taxon>
        <taxon>Pseudomonadati</taxon>
        <taxon>Thermodesulfobacteriota</taxon>
        <taxon>Desulfovibrionia</taxon>
        <taxon>Desulfovibrionales</taxon>
        <taxon>Desulfovibrionaceae</taxon>
        <taxon>Oceanidesulfovibrio</taxon>
    </lineage>
</organism>
<evidence type="ECO:0000313" key="3">
    <source>
        <dbReference type="EMBL" id="TVM17077.1"/>
    </source>
</evidence>